<keyword evidence="3" id="KW-1185">Reference proteome</keyword>
<dbReference type="PANTHER" id="PTHR43433">
    <property type="entry name" value="HYDROLASE, ALPHA/BETA FOLD FAMILY PROTEIN"/>
    <property type="match status" value="1"/>
</dbReference>
<sequence length="218" mass="24530">MIIQTNGISLFYQISGEGKPLLLLHGNGEDHQIFTELATKLADHYTIYAIDSRNHGQSQQTDDYSYEAMVEDVYSFIKDLNLGPVDLVGFSDGAIIGLMLAMKAPETINKLALLGINLKPEDFTDESYQEIKATYEETKDPLFKLMLEQPNIELADVRKANCPILLVKADDDLFKPETYINLLAALPNATLKIMNDHDHGSYVINQDLLYPHLMDFFG</sequence>
<keyword evidence="2" id="KW-0378">Hydrolase</keyword>
<name>A0ABS3L539_9ENTE</name>
<reference evidence="2 3" key="1">
    <citation type="submission" date="2021-03" db="EMBL/GenBank/DDBJ databases">
        <title>Enterococcal diversity collection.</title>
        <authorList>
            <person name="Gilmore M.S."/>
            <person name="Schwartzman J."/>
            <person name="Van Tyne D."/>
            <person name="Martin M."/>
            <person name="Earl A.M."/>
            <person name="Manson A.L."/>
            <person name="Straub T."/>
            <person name="Salamzade R."/>
            <person name="Saavedra J."/>
            <person name="Lebreton F."/>
            <person name="Prichula J."/>
            <person name="Schaufler K."/>
            <person name="Gaca A."/>
            <person name="Sgardioli B."/>
            <person name="Wagenaar J."/>
            <person name="Strong T."/>
        </authorList>
    </citation>
    <scope>NUCLEOTIDE SEQUENCE [LARGE SCALE GENOMIC DNA]</scope>
    <source>
        <strain evidence="2 3">669A</strain>
    </source>
</reference>
<protein>
    <submittedName>
        <fullName evidence="2">Alpha/beta hydrolase</fullName>
    </submittedName>
</protein>
<evidence type="ECO:0000313" key="3">
    <source>
        <dbReference type="Proteomes" id="UP000664601"/>
    </source>
</evidence>
<gene>
    <name evidence="2" type="ORF">JZO70_01005</name>
</gene>
<dbReference type="PANTHER" id="PTHR43433:SF5">
    <property type="entry name" value="AB HYDROLASE-1 DOMAIN-CONTAINING PROTEIN"/>
    <property type="match status" value="1"/>
</dbReference>
<dbReference type="Gene3D" id="3.40.50.1820">
    <property type="entry name" value="alpha/beta hydrolase"/>
    <property type="match status" value="1"/>
</dbReference>
<organism evidence="2 3">
    <name type="scientific">Candidatus Enterococcus moelleringii</name>
    <dbReference type="NCBI Taxonomy" id="2815325"/>
    <lineage>
        <taxon>Bacteria</taxon>
        <taxon>Bacillati</taxon>
        <taxon>Bacillota</taxon>
        <taxon>Bacilli</taxon>
        <taxon>Lactobacillales</taxon>
        <taxon>Enterococcaceae</taxon>
        <taxon>Enterococcus</taxon>
    </lineage>
</organism>
<dbReference type="InterPro" id="IPR000073">
    <property type="entry name" value="AB_hydrolase_1"/>
</dbReference>
<dbReference type="InterPro" id="IPR029058">
    <property type="entry name" value="AB_hydrolase_fold"/>
</dbReference>
<dbReference type="GO" id="GO:0016787">
    <property type="term" value="F:hydrolase activity"/>
    <property type="evidence" value="ECO:0007669"/>
    <property type="project" value="UniProtKB-KW"/>
</dbReference>
<comment type="caution">
    <text evidence="2">The sequence shown here is derived from an EMBL/GenBank/DDBJ whole genome shotgun (WGS) entry which is preliminary data.</text>
</comment>
<dbReference type="EMBL" id="JAFREM010000002">
    <property type="protein sequence ID" value="MBO1304722.1"/>
    <property type="molecule type" value="Genomic_DNA"/>
</dbReference>
<dbReference type="InterPro" id="IPR050471">
    <property type="entry name" value="AB_hydrolase"/>
</dbReference>
<dbReference type="SUPFAM" id="SSF53474">
    <property type="entry name" value="alpha/beta-Hydrolases"/>
    <property type="match status" value="1"/>
</dbReference>
<proteinExistence type="predicted"/>
<evidence type="ECO:0000313" key="2">
    <source>
        <dbReference type="EMBL" id="MBO1304722.1"/>
    </source>
</evidence>
<dbReference type="Pfam" id="PF00561">
    <property type="entry name" value="Abhydrolase_1"/>
    <property type="match status" value="1"/>
</dbReference>
<dbReference type="RefSeq" id="WP_207671661.1">
    <property type="nucleotide sequence ID" value="NZ_JAFREM010000002.1"/>
</dbReference>
<dbReference type="Proteomes" id="UP000664601">
    <property type="component" value="Unassembled WGS sequence"/>
</dbReference>
<evidence type="ECO:0000259" key="1">
    <source>
        <dbReference type="Pfam" id="PF00561"/>
    </source>
</evidence>
<accession>A0ABS3L539</accession>
<feature type="domain" description="AB hydrolase-1" evidence="1">
    <location>
        <begin position="19"/>
        <end position="133"/>
    </location>
</feature>